<dbReference type="STRING" id="561184.SAMN05216376_1125"/>
<keyword evidence="9" id="KW-1185">Reference proteome</keyword>
<name>A0A0B3REU4_9RHOB</name>
<dbReference type="CDD" id="cd07042">
    <property type="entry name" value="STAS_SulP_like_sulfate_transporter"/>
    <property type="match status" value="1"/>
</dbReference>
<evidence type="ECO:0000256" key="1">
    <source>
        <dbReference type="ARBA" id="ARBA00004141"/>
    </source>
</evidence>
<dbReference type="GO" id="GO:0055085">
    <property type="term" value="P:transmembrane transport"/>
    <property type="evidence" value="ECO:0007669"/>
    <property type="project" value="InterPro"/>
</dbReference>
<dbReference type="InterPro" id="IPR036513">
    <property type="entry name" value="STAS_dom_sf"/>
</dbReference>
<comment type="subcellular location">
    <subcellularLocation>
        <location evidence="1">Membrane</location>
        <topology evidence="1">Multi-pass membrane protein</topology>
    </subcellularLocation>
</comment>
<dbReference type="PANTHER" id="PTHR11814">
    <property type="entry name" value="SULFATE TRANSPORTER"/>
    <property type="match status" value="1"/>
</dbReference>
<dbReference type="SUPFAM" id="SSF52091">
    <property type="entry name" value="SpoIIaa-like"/>
    <property type="match status" value="1"/>
</dbReference>
<keyword evidence="2 6" id="KW-0812">Transmembrane</keyword>
<feature type="transmembrane region" description="Helical" evidence="6">
    <location>
        <begin position="136"/>
        <end position="154"/>
    </location>
</feature>
<feature type="transmembrane region" description="Helical" evidence="6">
    <location>
        <begin position="257"/>
        <end position="276"/>
    </location>
</feature>
<proteinExistence type="predicted"/>
<dbReference type="Pfam" id="PF01740">
    <property type="entry name" value="STAS"/>
    <property type="match status" value="1"/>
</dbReference>
<evidence type="ECO:0000256" key="6">
    <source>
        <dbReference type="SAM" id="Phobius"/>
    </source>
</evidence>
<organism evidence="8 9">
    <name type="scientific">Mameliella alba</name>
    <dbReference type="NCBI Taxonomy" id="561184"/>
    <lineage>
        <taxon>Bacteria</taxon>
        <taxon>Pseudomonadati</taxon>
        <taxon>Pseudomonadota</taxon>
        <taxon>Alphaproteobacteria</taxon>
        <taxon>Rhodobacterales</taxon>
        <taxon>Roseobacteraceae</taxon>
        <taxon>Mameliella</taxon>
    </lineage>
</organism>
<feature type="transmembrane region" description="Helical" evidence="6">
    <location>
        <begin position="351"/>
        <end position="370"/>
    </location>
</feature>
<dbReference type="OrthoDB" id="9769739at2"/>
<comment type="caution">
    <text evidence="8">The sequence shown here is derived from an EMBL/GenBank/DDBJ whole genome shotgun (WGS) entry which is preliminary data.</text>
</comment>
<feature type="transmembrane region" description="Helical" evidence="6">
    <location>
        <begin position="326"/>
        <end position="345"/>
    </location>
</feature>
<dbReference type="InterPro" id="IPR002645">
    <property type="entry name" value="STAS_dom"/>
</dbReference>
<dbReference type="InterPro" id="IPR001902">
    <property type="entry name" value="SLC26A/SulP_fam"/>
</dbReference>
<dbReference type="PATRIC" id="fig|1515334.3.peg.5678"/>
<evidence type="ECO:0000313" key="8">
    <source>
        <dbReference type="EMBL" id="KHQ49760.1"/>
    </source>
</evidence>
<dbReference type="RefSeq" id="WP_069086748.1">
    <property type="nucleotide sequence ID" value="NZ_JSUQ01000043.1"/>
</dbReference>
<evidence type="ECO:0000256" key="2">
    <source>
        <dbReference type="ARBA" id="ARBA00022692"/>
    </source>
</evidence>
<feature type="transmembrane region" description="Helical" evidence="6">
    <location>
        <begin position="186"/>
        <end position="203"/>
    </location>
</feature>
<evidence type="ECO:0000256" key="4">
    <source>
        <dbReference type="ARBA" id="ARBA00023136"/>
    </source>
</evidence>
<keyword evidence="4 6" id="KW-0472">Membrane</keyword>
<dbReference type="EMBL" id="JSUQ01000043">
    <property type="protein sequence ID" value="KHQ49760.1"/>
    <property type="molecule type" value="Genomic_DNA"/>
</dbReference>
<feature type="domain" description="STAS" evidence="7">
    <location>
        <begin position="443"/>
        <end position="557"/>
    </location>
</feature>
<feature type="transmembrane region" description="Helical" evidence="6">
    <location>
        <begin position="210"/>
        <end position="237"/>
    </location>
</feature>
<dbReference type="PROSITE" id="PS50801">
    <property type="entry name" value="STAS"/>
    <property type="match status" value="1"/>
</dbReference>
<accession>A0A0B3REU4</accession>
<evidence type="ECO:0000313" key="9">
    <source>
        <dbReference type="Proteomes" id="UP000030960"/>
    </source>
</evidence>
<dbReference type="Pfam" id="PF00916">
    <property type="entry name" value="Sulfate_transp"/>
    <property type="match status" value="1"/>
</dbReference>
<dbReference type="GO" id="GO:0016020">
    <property type="term" value="C:membrane"/>
    <property type="evidence" value="ECO:0007669"/>
    <property type="project" value="UniProtKB-SubCell"/>
</dbReference>
<feature type="transmembrane region" description="Helical" evidence="6">
    <location>
        <begin position="390"/>
        <end position="417"/>
    </location>
</feature>
<feature type="region of interest" description="Disordered" evidence="5">
    <location>
        <begin position="585"/>
        <end position="612"/>
    </location>
</feature>
<gene>
    <name evidence="8" type="ORF">OA50_05686</name>
</gene>
<evidence type="ECO:0000259" key="7">
    <source>
        <dbReference type="PROSITE" id="PS50801"/>
    </source>
</evidence>
<dbReference type="Proteomes" id="UP000030960">
    <property type="component" value="Unassembled WGS sequence"/>
</dbReference>
<dbReference type="InterPro" id="IPR011547">
    <property type="entry name" value="SLC26A/SulP_dom"/>
</dbReference>
<feature type="transmembrane region" description="Helical" evidence="6">
    <location>
        <begin position="103"/>
        <end position="124"/>
    </location>
</feature>
<protein>
    <submittedName>
        <fullName evidence="8">Sulfate transporter</fullName>
    </submittedName>
</protein>
<sequence length="612" mass="64225">MTTTRKWIAALAPDWRYKVSPSSVRSDVIAGLTGATLVLPQGVAFAAIAGLPPETGFYTAMVPTVIAALVGSSWQAVSGPATAISVLVFGALSGSFEPGSPEFVSAAIALAFMVGILQLIMGLARLGEAVEFVSHSVMTGFVTGAAILIAFSQAKHVLGVDLPKTASVADLATELFRAIPQADPRSAVIAAVAIMTAVVIRYFRASWPNYLIALCASTVASILLGGADAGIATVGAIDSVIPQLAAPALSFGFIRDFGGSAAAIAIVGLLEAISVARAMALRSGQLVDANREFLGQGASNVVGGLFQCYPSTVSFTRSGVNLDSGAVTPMSAIFSACFLFLILLLVAPLFAYVPVPGMAGVILLVAWRLIDMREIRHIVAGSSSETAIALVTFVVAMLVDLDMAIFAGVLLSLALFLRGTSRPFLGVGAPDPSTPGRTFRLAASHHLAECPQLMVTRLEGSLYFGSVEYLRRQFRRFEVDRPQQKHMIFILKGVGEVDLPGADLILEEAARRTSRDGTFHLQIKAPRTIAKLARMKVLSVLGRDRIHLSKHDAIAKVVPALDPSVCAGCRARIFRECASMPGHPPSGLDDCASRSRSAEIGSGARDAGRDAV</sequence>
<evidence type="ECO:0000256" key="3">
    <source>
        <dbReference type="ARBA" id="ARBA00022989"/>
    </source>
</evidence>
<dbReference type="Gene3D" id="3.30.750.24">
    <property type="entry name" value="STAS domain"/>
    <property type="match status" value="1"/>
</dbReference>
<dbReference type="AlphaFoldDB" id="A0A0B3REU4"/>
<reference evidence="8 9" key="1">
    <citation type="submission" date="2014-10" db="EMBL/GenBank/DDBJ databases">
        <title>Genome sequence of Ponticoccus sp. strain UMTAT08 isolated from clonal culture of toxic dinoflagellate Alexandrium tamiyavanichii.</title>
        <authorList>
            <person name="Gan H.Y."/>
            <person name="Muhd D.-D."/>
            <person name="Mohd Noor M.E."/>
            <person name="Yeong Y.S."/>
            <person name="Usup G."/>
        </authorList>
    </citation>
    <scope>NUCLEOTIDE SEQUENCE [LARGE SCALE GENOMIC DNA]</scope>
    <source>
        <strain evidence="8 9">UMTAT08</strain>
    </source>
</reference>
<evidence type="ECO:0000256" key="5">
    <source>
        <dbReference type="SAM" id="MobiDB-lite"/>
    </source>
</evidence>
<keyword evidence="3 6" id="KW-1133">Transmembrane helix</keyword>